<dbReference type="Proteomes" id="UP000054466">
    <property type="component" value="Unassembled WGS sequence"/>
</dbReference>
<feature type="domain" description="Acyl-CoA thioesterase-like C-terminal" evidence="3">
    <location>
        <begin position="182"/>
        <end position="359"/>
    </location>
</feature>
<evidence type="ECO:0000259" key="2">
    <source>
        <dbReference type="Pfam" id="PF13622"/>
    </source>
</evidence>
<accession>A0A0D2CSG6</accession>
<protein>
    <submittedName>
        <fullName evidence="4">Acyl-CoA thioesterase II</fullName>
    </submittedName>
</protein>
<dbReference type="CDD" id="cd03444">
    <property type="entry name" value="Thioesterase_II_repeat1"/>
    <property type="match status" value="1"/>
</dbReference>
<dbReference type="GO" id="GO:0005782">
    <property type="term" value="C:peroxisomal matrix"/>
    <property type="evidence" value="ECO:0007669"/>
    <property type="project" value="UniProtKB-SubCell"/>
</dbReference>
<sequence length="369" mass="40443">MALDKVTDTVPSRLPIEQMLELTRLDVDRSDIFTNAHQHWQAPWARGVFGGLPVAQSLAAAQATVPSTFTAHSMHCYFLLAVDSQRPILYHVERVRDGQSFITRTVQARQQGRPVFTASLSFVKDQAGSGARLVLQHGTCLPTEVSPPPAGVATYPTSPGSEVQLFETTRCTVTPGATPSSRKMRLWMRAVDPGHGRRPHTRQEKAPPEHSSESHEIRKCPSHLVALAYMSDNYFIDTIVRVHGLTPFANQRGTKTTSDKSHGRSIGGKAPSDCEGGVVAGDVMENPVGGQLEAGGRVQMMVSLSHTIYFHNPKAVRADEWMLVDLESPWAGHERGVAVQRIWSKCGVLLATCVQEGLVRLNQTSETRL</sequence>
<dbReference type="Gene3D" id="3.10.129.10">
    <property type="entry name" value="Hotdog Thioesterase"/>
    <property type="match status" value="2"/>
</dbReference>
<dbReference type="Pfam" id="PF13622">
    <property type="entry name" value="4HBT_3"/>
    <property type="match status" value="1"/>
</dbReference>
<feature type="region of interest" description="Disordered" evidence="1">
    <location>
        <begin position="192"/>
        <end position="217"/>
    </location>
</feature>
<dbReference type="AlphaFoldDB" id="A0A0D2CSG6"/>
<dbReference type="Pfam" id="PF20789">
    <property type="entry name" value="4HBT_3C"/>
    <property type="match status" value="1"/>
</dbReference>
<name>A0A0D2CSG6_9EURO</name>
<dbReference type="RefSeq" id="XP_016254339.1">
    <property type="nucleotide sequence ID" value="XM_016387411.1"/>
</dbReference>
<dbReference type="InterPro" id="IPR003703">
    <property type="entry name" value="Acyl_CoA_thio"/>
</dbReference>
<dbReference type="OrthoDB" id="68328at2759"/>
<dbReference type="PANTHER" id="PTHR11066">
    <property type="entry name" value="ACYL-COA THIOESTERASE"/>
    <property type="match status" value="1"/>
</dbReference>
<feature type="compositionally biased region" description="Basic and acidic residues" evidence="1">
    <location>
        <begin position="201"/>
        <end position="217"/>
    </location>
</feature>
<dbReference type="GO" id="GO:0006637">
    <property type="term" value="P:acyl-CoA metabolic process"/>
    <property type="evidence" value="ECO:0007669"/>
    <property type="project" value="InterPro"/>
</dbReference>
<evidence type="ECO:0000313" key="4">
    <source>
        <dbReference type="EMBL" id="KIW34123.1"/>
    </source>
</evidence>
<dbReference type="InterPro" id="IPR049450">
    <property type="entry name" value="ACOT8-like_C"/>
</dbReference>
<proteinExistence type="predicted"/>
<evidence type="ECO:0000256" key="1">
    <source>
        <dbReference type="SAM" id="MobiDB-lite"/>
    </source>
</evidence>
<dbReference type="InterPro" id="IPR049449">
    <property type="entry name" value="TesB_ACOT8-like_N"/>
</dbReference>
<dbReference type="STRING" id="569365.A0A0D2CSG6"/>
<dbReference type="CDD" id="cd03445">
    <property type="entry name" value="Thioesterase_II_repeat2"/>
    <property type="match status" value="1"/>
</dbReference>
<reference evidence="4 5" key="1">
    <citation type="submission" date="2015-01" db="EMBL/GenBank/DDBJ databases">
        <title>The Genome Sequence of Cladophialophora immunda CBS83496.</title>
        <authorList>
            <consortium name="The Broad Institute Genomics Platform"/>
            <person name="Cuomo C."/>
            <person name="de Hoog S."/>
            <person name="Gorbushina A."/>
            <person name="Stielow B."/>
            <person name="Teixiera M."/>
            <person name="Abouelleil A."/>
            <person name="Chapman S.B."/>
            <person name="Priest M."/>
            <person name="Young S.K."/>
            <person name="Wortman J."/>
            <person name="Nusbaum C."/>
            <person name="Birren B."/>
        </authorList>
    </citation>
    <scope>NUCLEOTIDE SEQUENCE [LARGE SCALE GENOMIC DNA]</scope>
    <source>
        <strain evidence="4 5">CBS 83496</strain>
    </source>
</reference>
<dbReference type="SUPFAM" id="SSF54637">
    <property type="entry name" value="Thioesterase/thiol ester dehydrase-isomerase"/>
    <property type="match status" value="2"/>
</dbReference>
<dbReference type="HOGENOM" id="CLU_032690_3_0_1"/>
<dbReference type="GO" id="GO:0047617">
    <property type="term" value="F:fatty acyl-CoA hydrolase activity"/>
    <property type="evidence" value="ECO:0007669"/>
    <property type="project" value="InterPro"/>
</dbReference>
<evidence type="ECO:0000313" key="5">
    <source>
        <dbReference type="Proteomes" id="UP000054466"/>
    </source>
</evidence>
<gene>
    <name evidence="4" type="ORF">PV07_00919</name>
</gene>
<keyword evidence="5" id="KW-1185">Reference proteome</keyword>
<evidence type="ECO:0000259" key="3">
    <source>
        <dbReference type="Pfam" id="PF20789"/>
    </source>
</evidence>
<feature type="domain" description="Acyl-CoA thioesterase-like N-terminal HotDog" evidence="2">
    <location>
        <begin position="42"/>
        <end position="122"/>
    </location>
</feature>
<dbReference type="PANTHER" id="PTHR11066:SF34">
    <property type="entry name" value="ACYL-COENZYME A THIOESTERASE 8"/>
    <property type="match status" value="1"/>
</dbReference>
<dbReference type="EMBL" id="KN847040">
    <property type="protein sequence ID" value="KIW34123.1"/>
    <property type="molecule type" value="Genomic_DNA"/>
</dbReference>
<organism evidence="4 5">
    <name type="scientific">Cladophialophora immunda</name>
    <dbReference type="NCBI Taxonomy" id="569365"/>
    <lineage>
        <taxon>Eukaryota</taxon>
        <taxon>Fungi</taxon>
        <taxon>Dikarya</taxon>
        <taxon>Ascomycota</taxon>
        <taxon>Pezizomycotina</taxon>
        <taxon>Eurotiomycetes</taxon>
        <taxon>Chaetothyriomycetidae</taxon>
        <taxon>Chaetothyriales</taxon>
        <taxon>Herpotrichiellaceae</taxon>
        <taxon>Cladophialophora</taxon>
    </lineage>
</organism>
<dbReference type="GO" id="GO:0009062">
    <property type="term" value="P:fatty acid catabolic process"/>
    <property type="evidence" value="ECO:0007669"/>
    <property type="project" value="TreeGrafter"/>
</dbReference>
<dbReference type="VEuPathDB" id="FungiDB:PV07_00919"/>
<dbReference type="InterPro" id="IPR029069">
    <property type="entry name" value="HotDog_dom_sf"/>
</dbReference>
<feature type="region of interest" description="Disordered" evidence="1">
    <location>
        <begin position="252"/>
        <end position="274"/>
    </location>
</feature>
<dbReference type="GeneID" id="27340113"/>